<keyword evidence="1" id="KW-0732">Signal</keyword>
<proteinExistence type="predicted"/>
<evidence type="ECO:0000313" key="3">
    <source>
        <dbReference type="WBParaSite" id="PTRK_0001147900.1"/>
    </source>
</evidence>
<reference evidence="3" key="1">
    <citation type="submission" date="2017-02" db="UniProtKB">
        <authorList>
            <consortium name="WormBaseParasite"/>
        </authorList>
    </citation>
    <scope>IDENTIFICATION</scope>
</reference>
<protein>
    <submittedName>
        <fullName evidence="3">CPG4 domain-containing protein</fullName>
    </submittedName>
</protein>
<feature type="chain" id="PRO_5005892162" evidence="1">
    <location>
        <begin position="20"/>
        <end position="414"/>
    </location>
</feature>
<name>A0A0N4ZSJ8_PARTI</name>
<dbReference type="WBParaSite" id="PTRK_0001147900.1">
    <property type="protein sequence ID" value="PTRK_0001147900.1"/>
    <property type="gene ID" value="PTRK_0001147900"/>
</dbReference>
<accession>A0A0N4ZSJ8</accession>
<dbReference type="Proteomes" id="UP000038045">
    <property type="component" value="Unplaced"/>
</dbReference>
<evidence type="ECO:0000256" key="1">
    <source>
        <dbReference type="SAM" id="SignalP"/>
    </source>
</evidence>
<sequence length="414" mass="47948">MLIINILFFILFVALNINGNEYCKTFIICKYNVQEQFKKCINNSLKLFLETNNFPENFVDASKCKRNAKFFNKLQNNQIITKHNETLACANNSTSLIVDDDAINLKCSVFNDEIGRKFLFTSNSKPTFDECLSQKTIADERCDIIKDCCPSVEKCNSFYEKSIQEKNNNILITKSRILKKCFNNHKIALANPDQMIHVDNKSTELLETFKINNFAKLEDKKPKIVLKKDHHKKKNIKKKKNKIISKNKNNTTLVLNKTTVTEPQQNRKTYKLEVNIARKLFSSWGCNSVNILKALVDSTAKKCSIPHIEHFKNSIMPPIEALERVLKIDQKMLTASCIKVYKELGGKCTDETSISSYNEIGENVQFCRNYDILDSYKEVLDSQDNEKECQKLFLKLKLHLYKLKNCCLWGFRSH</sequence>
<evidence type="ECO:0000313" key="2">
    <source>
        <dbReference type="Proteomes" id="UP000038045"/>
    </source>
</evidence>
<keyword evidence="2" id="KW-1185">Reference proteome</keyword>
<dbReference type="AlphaFoldDB" id="A0A0N4ZSJ8"/>
<organism evidence="2 3">
    <name type="scientific">Parastrongyloides trichosuri</name>
    <name type="common">Possum-specific nematode worm</name>
    <dbReference type="NCBI Taxonomy" id="131310"/>
    <lineage>
        <taxon>Eukaryota</taxon>
        <taxon>Metazoa</taxon>
        <taxon>Ecdysozoa</taxon>
        <taxon>Nematoda</taxon>
        <taxon>Chromadorea</taxon>
        <taxon>Rhabditida</taxon>
        <taxon>Tylenchina</taxon>
        <taxon>Panagrolaimomorpha</taxon>
        <taxon>Strongyloidoidea</taxon>
        <taxon>Strongyloididae</taxon>
        <taxon>Parastrongyloides</taxon>
    </lineage>
</organism>
<feature type="signal peptide" evidence="1">
    <location>
        <begin position="1"/>
        <end position="19"/>
    </location>
</feature>